<dbReference type="InterPro" id="IPR013762">
    <property type="entry name" value="Integrase-like_cat_sf"/>
</dbReference>
<feature type="domain" description="Tyr recombinase" evidence="3">
    <location>
        <begin position="311"/>
        <end position="513"/>
    </location>
</feature>
<gene>
    <name evidence="4" type="ORF">EZS28_043076</name>
</gene>
<keyword evidence="1" id="KW-0233">DNA recombination</keyword>
<reference evidence="4 5" key="1">
    <citation type="submission" date="2019-03" db="EMBL/GenBank/DDBJ databases">
        <title>Single cell metagenomics reveals metabolic interactions within the superorganism composed of flagellate Streblomastix strix and complex community of Bacteroidetes bacteria on its surface.</title>
        <authorList>
            <person name="Treitli S.C."/>
            <person name="Kolisko M."/>
            <person name="Husnik F."/>
            <person name="Keeling P."/>
            <person name="Hampl V."/>
        </authorList>
    </citation>
    <scope>NUCLEOTIDE SEQUENCE [LARGE SCALE GENOMIC DNA]</scope>
    <source>
        <strain evidence="4">ST1C</strain>
    </source>
</reference>
<dbReference type="InterPro" id="IPR002104">
    <property type="entry name" value="Integrase_catalytic"/>
</dbReference>
<dbReference type="OrthoDB" id="2220692at2759"/>
<evidence type="ECO:0000313" key="5">
    <source>
        <dbReference type="Proteomes" id="UP000324800"/>
    </source>
</evidence>
<feature type="non-terminal residue" evidence="4">
    <location>
        <position position="1"/>
    </location>
</feature>
<dbReference type="GO" id="GO:0015074">
    <property type="term" value="P:DNA integration"/>
    <property type="evidence" value="ECO:0007669"/>
    <property type="project" value="InterPro"/>
</dbReference>
<evidence type="ECO:0000313" key="4">
    <source>
        <dbReference type="EMBL" id="KAA6361397.1"/>
    </source>
</evidence>
<dbReference type="EMBL" id="SNRW01025606">
    <property type="protein sequence ID" value="KAA6361397.1"/>
    <property type="molecule type" value="Genomic_DNA"/>
</dbReference>
<dbReference type="InterPro" id="IPR011010">
    <property type="entry name" value="DNA_brk_join_enz"/>
</dbReference>
<evidence type="ECO:0000259" key="3">
    <source>
        <dbReference type="PROSITE" id="PS51898"/>
    </source>
</evidence>
<comment type="caution">
    <text evidence="4">The sequence shown here is derived from an EMBL/GenBank/DDBJ whole genome shotgun (WGS) entry which is preliminary data.</text>
</comment>
<protein>
    <recommendedName>
        <fullName evidence="3">Tyr recombinase domain-containing protein</fullName>
    </recommendedName>
</protein>
<dbReference type="PROSITE" id="PS51898">
    <property type="entry name" value="TYR_RECOMBINASE"/>
    <property type="match status" value="1"/>
</dbReference>
<dbReference type="Proteomes" id="UP000324800">
    <property type="component" value="Unassembled WGS sequence"/>
</dbReference>
<feature type="region of interest" description="Disordered" evidence="2">
    <location>
        <begin position="109"/>
        <end position="190"/>
    </location>
</feature>
<feature type="non-terminal residue" evidence="4">
    <location>
        <position position="529"/>
    </location>
</feature>
<sequence length="529" mass="60238">SKSKISFEESDRFDFINRRGKWMDINNKTYRWDIEQRSGRVIKVVDGRGLLNKERGIGQSFERMVSGNNSGSIRSKEQCQTQEVLYIRQGQKSGRMRLNESFLGGGVCINTPADTNGEQSNKENSRGESLGNSNTAPLAGIALVDAVKRDSSERERGGRERESSGNGSEDKEEESESSSGEDVSFRGKRGQDGAKLFRSALESSGLSRNAIRSIIDNWHGSWRRHACALSAFWEYLRRKGVSIEQLVRVEKPYIIIAEYITEIIKDQSDAFVIQARTSVSTMFELMGREEKEIRNKVIEQLMLKPIANTRKVIREVTIWRMEQLLDYIVILSVDRDKGNLTAIELRRVVITIFMVYSVLRLSELQRAMLNITQIEQGIILICTNLLKGKRGRVEVTLKAVDNKAVCPVAWFQAWNEKRKIKATDKDLLWKNSENKRALTPEECSKEVHIVMNNAGIDKKFSVTTIRKVAISAMQNRDKTKIEIDRWSRHSESADTVRENYDVNNNDSIRKALSECVSAREEGGVSELRE</sequence>
<dbReference type="Gene3D" id="1.10.443.10">
    <property type="entry name" value="Intergrase catalytic core"/>
    <property type="match status" value="1"/>
</dbReference>
<name>A0A5J4TT28_9EUKA</name>
<feature type="compositionally biased region" description="Basic and acidic residues" evidence="2">
    <location>
        <begin position="146"/>
        <end position="163"/>
    </location>
</feature>
<organism evidence="4 5">
    <name type="scientific">Streblomastix strix</name>
    <dbReference type="NCBI Taxonomy" id="222440"/>
    <lineage>
        <taxon>Eukaryota</taxon>
        <taxon>Metamonada</taxon>
        <taxon>Preaxostyla</taxon>
        <taxon>Oxymonadida</taxon>
        <taxon>Streblomastigidae</taxon>
        <taxon>Streblomastix</taxon>
    </lineage>
</organism>
<dbReference type="SUPFAM" id="SSF56349">
    <property type="entry name" value="DNA breaking-rejoining enzymes"/>
    <property type="match status" value="1"/>
</dbReference>
<evidence type="ECO:0000256" key="2">
    <source>
        <dbReference type="SAM" id="MobiDB-lite"/>
    </source>
</evidence>
<dbReference type="GO" id="GO:0006310">
    <property type="term" value="P:DNA recombination"/>
    <property type="evidence" value="ECO:0007669"/>
    <property type="project" value="UniProtKB-KW"/>
</dbReference>
<evidence type="ECO:0000256" key="1">
    <source>
        <dbReference type="ARBA" id="ARBA00023172"/>
    </source>
</evidence>
<dbReference type="GO" id="GO:0003677">
    <property type="term" value="F:DNA binding"/>
    <property type="evidence" value="ECO:0007669"/>
    <property type="project" value="InterPro"/>
</dbReference>
<dbReference type="AlphaFoldDB" id="A0A5J4TT28"/>
<proteinExistence type="predicted"/>
<accession>A0A5J4TT28</accession>